<evidence type="ECO:0000256" key="5">
    <source>
        <dbReference type="ARBA" id="ARBA00022723"/>
    </source>
</evidence>
<evidence type="ECO:0000256" key="2">
    <source>
        <dbReference type="ARBA" id="ARBA00004569"/>
    </source>
</evidence>
<dbReference type="SUPFAM" id="SSF48113">
    <property type="entry name" value="Heme-dependent peroxidases"/>
    <property type="match status" value="1"/>
</dbReference>
<dbReference type="InterPro" id="IPR010255">
    <property type="entry name" value="Haem_peroxidase_sf"/>
</dbReference>
<dbReference type="PROSITE" id="PS50873">
    <property type="entry name" value="PEROXIDASE_4"/>
    <property type="match status" value="1"/>
</dbReference>
<dbReference type="InterPro" id="IPR002016">
    <property type="entry name" value="Haem_peroxidase"/>
</dbReference>
<feature type="region of interest" description="Disordered" evidence="14">
    <location>
        <begin position="52"/>
        <end position="71"/>
    </location>
</feature>
<evidence type="ECO:0000256" key="4">
    <source>
        <dbReference type="ARBA" id="ARBA00022617"/>
    </source>
</evidence>
<dbReference type="InterPro" id="IPR019793">
    <property type="entry name" value="Peroxidases_heam-ligand_BS"/>
</dbReference>
<dbReference type="EMBL" id="CAXLJM020000075">
    <property type="protein sequence ID" value="CAL8128681.1"/>
    <property type="molecule type" value="Genomic_DNA"/>
</dbReference>
<feature type="compositionally biased region" description="Gly residues" evidence="14">
    <location>
        <begin position="60"/>
        <end position="71"/>
    </location>
</feature>
<dbReference type="CDD" id="cd00691">
    <property type="entry name" value="ascorbate_peroxidase"/>
    <property type="match status" value="1"/>
</dbReference>
<comment type="subcellular location">
    <subcellularLocation>
        <location evidence="2">Mitochondrion intermembrane space</location>
    </subcellularLocation>
    <subcellularLocation>
        <location evidence="1">Mitochondrion matrix</location>
    </subcellularLocation>
</comment>
<protein>
    <recommendedName>
        <fullName evidence="11">Cytochrome c peroxidase, mitochondrial</fullName>
        <ecNumber evidence="10">1.11.1.5</ecNumber>
    </recommendedName>
</protein>
<keyword evidence="17" id="KW-1185">Reference proteome</keyword>
<evidence type="ECO:0000313" key="17">
    <source>
        <dbReference type="Proteomes" id="UP001642540"/>
    </source>
</evidence>
<dbReference type="Gene3D" id="1.10.520.10">
    <property type="match status" value="1"/>
</dbReference>
<evidence type="ECO:0000256" key="14">
    <source>
        <dbReference type="SAM" id="MobiDB-lite"/>
    </source>
</evidence>
<keyword evidence="8" id="KW-0408">Iron</keyword>
<evidence type="ECO:0000256" key="10">
    <source>
        <dbReference type="ARBA" id="ARBA00039063"/>
    </source>
</evidence>
<sequence length="393" mass="43644">MASSLRIFRLPIAVQRLGKMTMSINSRKGGMGFLRLRQSYLNIIHNFASGGGTGEEKDTGAGGSRKSGSKYGSGGGGIWAILAGAGGAASYYYWESLQESGLSDGVTAEMLGCDCKRTIVSYQKVYNAIAKILEEDPDYDDGSYGPVFIRLAWHSSGTYSKEDQTGGSNKGTMRFEPESKYNSNKGLEIPRNKLEKVKEQFPWISYGDLWTLAAVCSVQEMGGPTVPWKAGRCDGTSKECAPDGRLPNCGDPCAQQARDIFYRMGFEDKEIVALIGAHALGRCHVDRSGFDGPWTASPTTFSNGFYTELLGKTWKKREWDGLKQYEDEETKELMMTPADMSFKKDCKFRKWVKIYAENDEMFREDFSKAYKKLLEVGVPFPEDATDMILKSTK</sequence>
<keyword evidence="7" id="KW-0560">Oxidoreductase</keyword>
<dbReference type="PROSITE" id="PS00436">
    <property type="entry name" value="PEROXIDASE_2"/>
    <property type="match status" value="1"/>
</dbReference>
<dbReference type="InterPro" id="IPR019794">
    <property type="entry name" value="Peroxidases_AS"/>
</dbReference>
<evidence type="ECO:0000256" key="9">
    <source>
        <dbReference type="ARBA" id="ARBA00023128"/>
    </source>
</evidence>
<keyword evidence="9" id="KW-0496">Mitochondrion</keyword>
<dbReference type="PANTHER" id="PTHR31356:SF58">
    <property type="entry name" value="CYTOCHROME C PEROXIDASE, MITOCHONDRIAL"/>
    <property type="match status" value="1"/>
</dbReference>
<evidence type="ECO:0000256" key="8">
    <source>
        <dbReference type="ARBA" id="ARBA00023004"/>
    </source>
</evidence>
<gene>
    <name evidence="16" type="ORF">ODALV1_LOCUS22453</name>
</gene>
<proteinExistence type="inferred from homology"/>
<keyword evidence="6" id="KW-0809">Transit peptide</keyword>
<evidence type="ECO:0000256" key="11">
    <source>
        <dbReference type="ARBA" id="ARBA00040313"/>
    </source>
</evidence>
<keyword evidence="5" id="KW-0479">Metal-binding</keyword>
<name>A0ABP1RI95_9HEXA</name>
<dbReference type="PRINTS" id="PR00458">
    <property type="entry name" value="PEROXIDASE"/>
</dbReference>
<evidence type="ECO:0000256" key="7">
    <source>
        <dbReference type="ARBA" id="ARBA00023002"/>
    </source>
</evidence>
<comment type="catalytic activity">
    <reaction evidence="12">
        <text>2 Fe(II)-[cytochrome c] + H2O2 + 2 H(+) = 2 Fe(III)-[cytochrome c] + 2 H2O</text>
        <dbReference type="Rhea" id="RHEA:16581"/>
        <dbReference type="Rhea" id="RHEA-COMP:10350"/>
        <dbReference type="Rhea" id="RHEA-COMP:14399"/>
        <dbReference type="ChEBI" id="CHEBI:15377"/>
        <dbReference type="ChEBI" id="CHEBI:15378"/>
        <dbReference type="ChEBI" id="CHEBI:16240"/>
        <dbReference type="ChEBI" id="CHEBI:29033"/>
        <dbReference type="ChEBI" id="CHEBI:29034"/>
        <dbReference type="EC" id="1.11.1.5"/>
    </reaction>
</comment>
<dbReference type="InterPro" id="IPR002207">
    <property type="entry name" value="Peroxidase_I"/>
</dbReference>
<keyword evidence="3" id="KW-0575">Peroxidase</keyword>
<dbReference type="PRINTS" id="PR00459">
    <property type="entry name" value="ASPEROXIDASE"/>
</dbReference>
<dbReference type="PROSITE" id="PS00435">
    <property type="entry name" value="PEROXIDASE_1"/>
    <property type="match status" value="1"/>
</dbReference>
<evidence type="ECO:0000256" key="12">
    <source>
        <dbReference type="ARBA" id="ARBA00049265"/>
    </source>
</evidence>
<comment type="caution">
    <text evidence="16">The sequence shown here is derived from an EMBL/GenBank/DDBJ whole genome shotgun (WGS) entry which is preliminary data.</text>
</comment>
<dbReference type="PANTHER" id="PTHR31356">
    <property type="entry name" value="THYLAKOID LUMENAL 29 KDA PROTEIN, CHLOROPLASTIC-RELATED"/>
    <property type="match status" value="1"/>
</dbReference>
<evidence type="ECO:0000259" key="15">
    <source>
        <dbReference type="PROSITE" id="PS50873"/>
    </source>
</evidence>
<dbReference type="InterPro" id="IPR044831">
    <property type="entry name" value="Ccp1-like"/>
</dbReference>
<evidence type="ECO:0000313" key="16">
    <source>
        <dbReference type="EMBL" id="CAL8128681.1"/>
    </source>
</evidence>
<feature type="domain" description="Plant heme peroxidase family profile" evidence="15">
    <location>
        <begin position="191"/>
        <end position="393"/>
    </location>
</feature>
<evidence type="ECO:0000256" key="1">
    <source>
        <dbReference type="ARBA" id="ARBA00004305"/>
    </source>
</evidence>
<evidence type="ECO:0000256" key="13">
    <source>
        <dbReference type="RuleBase" id="RU004241"/>
    </source>
</evidence>
<evidence type="ECO:0000256" key="3">
    <source>
        <dbReference type="ARBA" id="ARBA00022559"/>
    </source>
</evidence>
<dbReference type="Pfam" id="PF00141">
    <property type="entry name" value="peroxidase"/>
    <property type="match status" value="1"/>
</dbReference>
<accession>A0ABP1RI95</accession>
<dbReference type="Proteomes" id="UP001642540">
    <property type="component" value="Unassembled WGS sequence"/>
</dbReference>
<dbReference type="EC" id="1.11.1.5" evidence="10"/>
<dbReference type="Gene3D" id="1.10.420.10">
    <property type="entry name" value="Peroxidase, domain 2"/>
    <property type="match status" value="1"/>
</dbReference>
<evidence type="ECO:0000256" key="6">
    <source>
        <dbReference type="ARBA" id="ARBA00022946"/>
    </source>
</evidence>
<keyword evidence="4" id="KW-0349">Heme</keyword>
<reference evidence="16 17" key="1">
    <citation type="submission" date="2024-08" db="EMBL/GenBank/DDBJ databases">
        <authorList>
            <person name="Cucini C."/>
            <person name="Frati F."/>
        </authorList>
    </citation>
    <scope>NUCLEOTIDE SEQUENCE [LARGE SCALE GENOMIC DNA]</scope>
</reference>
<comment type="similarity">
    <text evidence="13">Belongs to the peroxidase family.</text>
</comment>
<organism evidence="16 17">
    <name type="scientific">Orchesella dallaii</name>
    <dbReference type="NCBI Taxonomy" id="48710"/>
    <lineage>
        <taxon>Eukaryota</taxon>
        <taxon>Metazoa</taxon>
        <taxon>Ecdysozoa</taxon>
        <taxon>Arthropoda</taxon>
        <taxon>Hexapoda</taxon>
        <taxon>Collembola</taxon>
        <taxon>Entomobryomorpha</taxon>
        <taxon>Entomobryoidea</taxon>
        <taxon>Orchesellidae</taxon>
        <taxon>Orchesellinae</taxon>
        <taxon>Orchesella</taxon>
    </lineage>
</organism>